<evidence type="ECO:0000256" key="9">
    <source>
        <dbReference type="ARBA" id="ARBA00030237"/>
    </source>
</evidence>
<dbReference type="EMBL" id="KZ613467">
    <property type="protein sequence ID" value="PMD26643.1"/>
    <property type="molecule type" value="Genomic_DNA"/>
</dbReference>
<dbReference type="Proteomes" id="UP000235672">
    <property type="component" value="Unassembled WGS sequence"/>
</dbReference>
<evidence type="ECO:0000256" key="5">
    <source>
        <dbReference type="ARBA" id="ARBA00022741"/>
    </source>
</evidence>
<evidence type="ECO:0000256" key="7">
    <source>
        <dbReference type="ARBA" id="ARBA00022840"/>
    </source>
</evidence>
<dbReference type="GO" id="GO:0005524">
    <property type="term" value="F:ATP binding"/>
    <property type="evidence" value="ECO:0007669"/>
    <property type="project" value="UniProtKB-KW"/>
</dbReference>
<keyword evidence="14" id="KW-1185">Reference proteome</keyword>
<dbReference type="GO" id="GO:0005829">
    <property type="term" value="C:cytosol"/>
    <property type="evidence" value="ECO:0007669"/>
    <property type="project" value="TreeGrafter"/>
</dbReference>
<evidence type="ECO:0000259" key="12">
    <source>
        <dbReference type="PROSITE" id="PS50011"/>
    </source>
</evidence>
<keyword evidence="5" id="KW-0547">Nucleotide-binding</keyword>
<keyword evidence="7" id="KW-0067">ATP-binding</keyword>
<evidence type="ECO:0000256" key="1">
    <source>
        <dbReference type="ARBA" id="ARBA00004623"/>
    </source>
</evidence>
<comment type="subcellular location">
    <subcellularLocation>
        <location evidence="1">Preautophagosomal structure membrane</location>
        <topology evidence="1">Peripheral membrane protein</topology>
    </subcellularLocation>
</comment>
<evidence type="ECO:0000313" key="13">
    <source>
        <dbReference type="EMBL" id="PMD26643.1"/>
    </source>
</evidence>
<dbReference type="InterPro" id="IPR000719">
    <property type="entry name" value="Prot_kinase_dom"/>
</dbReference>
<feature type="non-terminal residue" evidence="13">
    <location>
        <position position="1"/>
    </location>
</feature>
<feature type="non-terminal residue" evidence="13">
    <location>
        <position position="147"/>
    </location>
</feature>
<reference evidence="13 14" key="1">
    <citation type="submission" date="2016-05" db="EMBL/GenBank/DDBJ databases">
        <title>A degradative enzymes factory behind the ericoid mycorrhizal symbiosis.</title>
        <authorList>
            <consortium name="DOE Joint Genome Institute"/>
            <person name="Martino E."/>
            <person name="Morin E."/>
            <person name="Grelet G."/>
            <person name="Kuo A."/>
            <person name="Kohler A."/>
            <person name="Daghino S."/>
            <person name="Barry K."/>
            <person name="Choi C."/>
            <person name="Cichocki N."/>
            <person name="Clum A."/>
            <person name="Copeland A."/>
            <person name="Hainaut M."/>
            <person name="Haridas S."/>
            <person name="Labutti K."/>
            <person name="Lindquist E."/>
            <person name="Lipzen A."/>
            <person name="Khouja H.-R."/>
            <person name="Murat C."/>
            <person name="Ohm R."/>
            <person name="Olson A."/>
            <person name="Spatafora J."/>
            <person name="Veneault-Fourrey C."/>
            <person name="Henrissat B."/>
            <person name="Grigoriev I."/>
            <person name="Martin F."/>
            <person name="Perotto S."/>
        </authorList>
    </citation>
    <scope>NUCLEOTIDE SEQUENCE [LARGE SCALE GENOMIC DNA]</scope>
    <source>
        <strain evidence="13 14">UAMH 7357</strain>
    </source>
</reference>
<name>A0A2J6QK58_9HELO</name>
<dbReference type="GO" id="GO:0034045">
    <property type="term" value="C:phagophore assembly site membrane"/>
    <property type="evidence" value="ECO:0007669"/>
    <property type="project" value="UniProtKB-SubCell"/>
</dbReference>
<dbReference type="GO" id="GO:0010506">
    <property type="term" value="P:regulation of autophagy"/>
    <property type="evidence" value="ECO:0007669"/>
    <property type="project" value="InterPro"/>
</dbReference>
<evidence type="ECO:0000256" key="6">
    <source>
        <dbReference type="ARBA" id="ARBA00022777"/>
    </source>
</evidence>
<dbReference type="GO" id="GO:0042594">
    <property type="term" value="P:response to starvation"/>
    <property type="evidence" value="ECO:0007669"/>
    <property type="project" value="TreeGrafter"/>
</dbReference>
<comment type="catalytic activity">
    <reaction evidence="11">
        <text>L-seryl-[protein] + ATP = O-phospho-L-seryl-[protein] + ADP + H(+)</text>
        <dbReference type="Rhea" id="RHEA:17989"/>
        <dbReference type="Rhea" id="RHEA-COMP:9863"/>
        <dbReference type="Rhea" id="RHEA-COMP:11604"/>
        <dbReference type="ChEBI" id="CHEBI:15378"/>
        <dbReference type="ChEBI" id="CHEBI:29999"/>
        <dbReference type="ChEBI" id="CHEBI:30616"/>
        <dbReference type="ChEBI" id="CHEBI:83421"/>
        <dbReference type="ChEBI" id="CHEBI:456216"/>
        <dbReference type="EC" id="2.7.11.1"/>
    </reaction>
</comment>
<dbReference type="SUPFAM" id="SSF56112">
    <property type="entry name" value="Protein kinase-like (PK-like)"/>
    <property type="match status" value="1"/>
</dbReference>
<dbReference type="InterPro" id="IPR045269">
    <property type="entry name" value="Atg1-like"/>
</dbReference>
<evidence type="ECO:0000256" key="4">
    <source>
        <dbReference type="ARBA" id="ARBA00022679"/>
    </source>
</evidence>
<dbReference type="GO" id="GO:0005776">
    <property type="term" value="C:autophagosome"/>
    <property type="evidence" value="ECO:0007669"/>
    <property type="project" value="TreeGrafter"/>
</dbReference>
<proteinExistence type="predicted"/>
<dbReference type="GO" id="GO:0034727">
    <property type="term" value="P:piecemeal microautophagy of the nucleus"/>
    <property type="evidence" value="ECO:0007669"/>
    <property type="project" value="TreeGrafter"/>
</dbReference>
<evidence type="ECO:0000313" key="14">
    <source>
        <dbReference type="Proteomes" id="UP000235672"/>
    </source>
</evidence>
<evidence type="ECO:0000256" key="3">
    <source>
        <dbReference type="ARBA" id="ARBA00022527"/>
    </source>
</evidence>
<dbReference type="GO" id="GO:0000045">
    <property type="term" value="P:autophagosome assembly"/>
    <property type="evidence" value="ECO:0007669"/>
    <property type="project" value="TreeGrafter"/>
</dbReference>
<keyword evidence="8" id="KW-0072">Autophagy</keyword>
<dbReference type="GO" id="GO:0061709">
    <property type="term" value="P:reticulophagy"/>
    <property type="evidence" value="ECO:0007669"/>
    <property type="project" value="TreeGrafter"/>
</dbReference>
<gene>
    <name evidence="13" type="ORF">NA56DRAFT_536888</name>
</gene>
<sequence length="147" mass="16700">LETVRKLGRGGFGTVDEVRCKSTKKLYARKIIPLSQLKTEFSSELEILKQLRHQHIINLDAYCITSDQLWLFMTPVAEKDLATYLRGDSICSIGLSEREHMRKWESCLASALQYLHGSGLVHGDIKPQNILISSDMRIYLADFGSSR</sequence>
<dbReference type="InterPro" id="IPR011009">
    <property type="entry name" value="Kinase-like_dom_sf"/>
</dbReference>
<comment type="catalytic activity">
    <reaction evidence="10">
        <text>L-threonyl-[protein] + ATP = O-phospho-L-threonyl-[protein] + ADP + H(+)</text>
        <dbReference type="Rhea" id="RHEA:46608"/>
        <dbReference type="Rhea" id="RHEA-COMP:11060"/>
        <dbReference type="Rhea" id="RHEA-COMP:11605"/>
        <dbReference type="ChEBI" id="CHEBI:15378"/>
        <dbReference type="ChEBI" id="CHEBI:30013"/>
        <dbReference type="ChEBI" id="CHEBI:30616"/>
        <dbReference type="ChEBI" id="CHEBI:61977"/>
        <dbReference type="ChEBI" id="CHEBI:456216"/>
        <dbReference type="EC" id="2.7.11.1"/>
    </reaction>
</comment>
<evidence type="ECO:0000256" key="11">
    <source>
        <dbReference type="ARBA" id="ARBA00048679"/>
    </source>
</evidence>
<protein>
    <recommendedName>
        <fullName evidence="2">non-specific serine/threonine protein kinase</fullName>
        <ecNumber evidence="2">2.7.11.1</ecNumber>
    </recommendedName>
    <alternativeName>
        <fullName evidence="9">Autophagy-related protein 1</fullName>
    </alternativeName>
</protein>
<dbReference type="SMART" id="SM00220">
    <property type="entry name" value="S_TKc"/>
    <property type="match status" value="1"/>
</dbReference>
<organism evidence="13 14">
    <name type="scientific">Hyaloscypha hepaticicola</name>
    <dbReference type="NCBI Taxonomy" id="2082293"/>
    <lineage>
        <taxon>Eukaryota</taxon>
        <taxon>Fungi</taxon>
        <taxon>Dikarya</taxon>
        <taxon>Ascomycota</taxon>
        <taxon>Pezizomycotina</taxon>
        <taxon>Leotiomycetes</taxon>
        <taxon>Helotiales</taxon>
        <taxon>Hyaloscyphaceae</taxon>
        <taxon>Hyaloscypha</taxon>
    </lineage>
</organism>
<dbReference type="GO" id="GO:0000422">
    <property type="term" value="P:autophagy of mitochondrion"/>
    <property type="evidence" value="ECO:0007669"/>
    <property type="project" value="TreeGrafter"/>
</dbReference>
<dbReference type="Pfam" id="PF00069">
    <property type="entry name" value="Pkinase"/>
    <property type="match status" value="1"/>
</dbReference>
<dbReference type="Gene3D" id="1.10.510.10">
    <property type="entry name" value="Transferase(Phosphotransferase) domain 1"/>
    <property type="match status" value="1"/>
</dbReference>
<keyword evidence="6 13" id="KW-0418">Kinase</keyword>
<keyword evidence="3" id="KW-0723">Serine/threonine-protein kinase</keyword>
<dbReference type="PANTHER" id="PTHR24348:SF22">
    <property type="entry name" value="NON-SPECIFIC SERINE_THREONINE PROTEIN KINASE"/>
    <property type="match status" value="1"/>
</dbReference>
<dbReference type="PANTHER" id="PTHR24348">
    <property type="entry name" value="SERINE/THREONINE-PROTEIN KINASE UNC-51-RELATED"/>
    <property type="match status" value="1"/>
</dbReference>
<dbReference type="STRING" id="1745343.A0A2J6QK58"/>
<evidence type="ECO:0000256" key="8">
    <source>
        <dbReference type="ARBA" id="ARBA00023006"/>
    </source>
</evidence>
<accession>A0A2J6QK58</accession>
<dbReference type="EC" id="2.7.11.1" evidence="2"/>
<keyword evidence="4" id="KW-0808">Transferase</keyword>
<dbReference type="AlphaFoldDB" id="A0A2J6QK58"/>
<evidence type="ECO:0000256" key="10">
    <source>
        <dbReference type="ARBA" id="ARBA00047899"/>
    </source>
</evidence>
<dbReference type="CDD" id="cd00180">
    <property type="entry name" value="PKc"/>
    <property type="match status" value="1"/>
</dbReference>
<dbReference type="OrthoDB" id="4062651at2759"/>
<feature type="domain" description="Protein kinase" evidence="12">
    <location>
        <begin position="1"/>
        <end position="147"/>
    </location>
</feature>
<evidence type="ECO:0000256" key="2">
    <source>
        <dbReference type="ARBA" id="ARBA00012513"/>
    </source>
</evidence>
<dbReference type="PROSITE" id="PS00108">
    <property type="entry name" value="PROTEIN_KINASE_ST"/>
    <property type="match status" value="1"/>
</dbReference>
<dbReference type="GO" id="GO:0004674">
    <property type="term" value="F:protein serine/threonine kinase activity"/>
    <property type="evidence" value="ECO:0007669"/>
    <property type="project" value="UniProtKB-KW"/>
</dbReference>
<dbReference type="PROSITE" id="PS50011">
    <property type="entry name" value="PROTEIN_KINASE_DOM"/>
    <property type="match status" value="1"/>
</dbReference>
<dbReference type="InterPro" id="IPR008271">
    <property type="entry name" value="Ser/Thr_kinase_AS"/>
</dbReference>